<feature type="region of interest" description="Disordered" evidence="1">
    <location>
        <begin position="152"/>
        <end position="190"/>
    </location>
</feature>
<proteinExistence type="predicted"/>
<reference evidence="3 4" key="1">
    <citation type="submission" date="2017-06" db="EMBL/GenBank/DDBJ databases">
        <title>Sequencing and comparative analysis of myxobacterial genomes.</title>
        <authorList>
            <person name="Rupp O."/>
            <person name="Goesmann A."/>
            <person name="Sogaard-Andersen L."/>
        </authorList>
    </citation>
    <scope>NUCLEOTIDE SEQUENCE [LARGE SCALE GENOMIC DNA]</scope>
    <source>
        <strain evidence="3 4">DSM 52655</strain>
    </source>
</reference>
<feature type="chain" id="PRO_5012173975" evidence="2">
    <location>
        <begin position="29"/>
        <end position="190"/>
    </location>
</feature>
<keyword evidence="3" id="KW-0449">Lipoprotein</keyword>
<name>A0A250JF11_9BACT</name>
<organism evidence="3 4">
    <name type="scientific">Cystobacter fuscus</name>
    <dbReference type="NCBI Taxonomy" id="43"/>
    <lineage>
        <taxon>Bacteria</taxon>
        <taxon>Pseudomonadati</taxon>
        <taxon>Myxococcota</taxon>
        <taxon>Myxococcia</taxon>
        <taxon>Myxococcales</taxon>
        <taxon>Cystobacterineae</taxon>
        <taxon>Archangiaceae</taxon>
        <taxon>Cystobacter</taxon>
    </lineage>
</organism>
<dbReference type="PROSITE" id="PS51257">
    <property type="entry name" value="PROKAR_LIPOPROTEIN"/>
    <property type="match status" value="1"/>
</dbReference>
<feature type="signal peptide" evidence="2">
    <location>
        <begin position="1"/>
        <end position="28"/>
    </location>
</feature>
<dbReference type="EMBL" id="CP022098">
    <property type="protein sequence ID" value="ATB42504.1"/>
    <property type="molecule type" value="Genomic_DNA"/>
</dbReference>
<protein>
    <submittedName>
        <fullName evidence="3">Lipoprotein</fullName>
    </submittedName>
</protein>
<keyword evidence="2" id="KW-0732">Signal</keyword>
<evidence type="ECO:0000256" key="1">
    <source>
        <dbReference type="SAM" id="MobiDB-lite"/>
    </source>
</evidence>
<gene>
    <name evidence="3" type="ORF">CYFUS_007982</name>
</gene>
<sequence>MSEGCRRMSRTRLWIATGGLATALTACPARTPAPPPAVPKNQVPAGCERNQTGEYQHAENPSFRYQGADDGSTLTLSVTRAQQEAPAPADAGTAVSIVLERTPEGFVGETRATAFTAAGTACPVSFPTRAVGCDEQGLTLRSVSAMALDEDCRPAAHGPAPEWKEQRLLKREAQVQPAPDAGTPSGDAGD</sequence>
<evidence type="ECO:0000313" key="3">
    <source>
        <dbReference type="EMBL" id="ATB42504.1"/>
    </source>
</evidence>
<dbReference type="AlphaFoldDB" id="A0A250JF11"/>
<evidence type="ECO:0000313" key="4">
    <source>
        <dbReference type="Proteomes" id="UP000217257"/>
    </source>
</evidence>
<feature type="compositionally biased region" description="Basic and acidic residues" evidence="1">
    <location>
        <begin position="162"/>
        <end position="173"/>
    </location>
</feature>
<dbReference type="KEGG" id="cfus:CYFUS_007982"/>
<evidence type="ECO:0000256" key="2">
    <source>
        <dbReference type="SAM" id="SignalP"/>
    </source>
</evidence>
<accession>A0A250JF11</accession>
<dbReference type="Proteomes" id="UP000217257">
    <property type="component" value="Chromosome"/>
</dbReference>